<protein>
    <submittedName>
        <fullName evidence="1">Uncharacterized protein</fullName>
    </submittedName>
</protein>
<evidence type="ECO:0000313" key="2">
    <source>
        <dbReference type="Proteomes" id="UP000625711"/>
    </source>
</evidence>
<evidence type="ECO:0000313" key="1">
    <source>
        <dbReference type="EMBL" id="KAF7286521.1"/>
    </source>
</evidence>
<comment type="caution">
    <text evidence="1">The sequence shown here is derived from an EMBL/GenBank/DDBJ whole genome shotgun (WGS) entry which is preliminary data.</text>
</comment>
<name>A0A834IUY0_RHYFE</name>
<sequence>MSPQSCNTALLVQQANKVLSSQPSHLQSHHAAAAAALSSPFTSLLGSSGAANQRLKKSEDKIDVKICWFADLHIWNVKKLSCRPLHYSSTEFFGPDVLVTTGTRGYNNTENIPEDLVGFPKFGGLI</sequence>
<organism evidence="1 2">
    <name type="scientific">Rhynchophorus ferrugineus</name>
    <name type="common">Red palm weevil</name>
    <name type="synonym">Curculio ferrugineus</name>
    <dbReference type="NCBI Taxonomy" id="354439"/>
    <lineage>
        <taxon>Eukaryota</taxon>
        <taxon>Metazoa</taxon>
        <taxon>Ecdysozoa</taxon>
        <taxon>Arthropoda</taxon>
        <taxon>Hexapoda</taxon>
        <taxon>Insecta</taxon>
        <taxon>Pterygota</taxon>
        <taxon>Neoptera</taxon>
        <taxon>Endopterygota</taxon>
        <taxon>Coleoptera</taxon>
        <taxon>Polyphaga</taxon>
        <taxon>Cucujiformia</taxon>
        <taxon>Curculionidae</taxon>
        <taxon>Dryophthorinae</taxon>
        <taxon>Rhynchophorus</taxon>
    </lineage>
</organism>
<reference evidence="1" key="1">
    <citation type="submission" date="2020-08" db="EMBL/GenBank/DDBJ databases">
        <title>Genome sequencing and assembly of the red palm weevil Rhynchophorus ferrugineus.</title>
        <authorList>
            <person name="Dias G.B."/>
            <person name="Bergman C.M."/>
            <person name="Manee M."/>
        </authorList>
    </citation>
    <scope>NUCLEOTIDE SEQUENCE</scope>
    <source>
        <strain evidence="1">AA-2017</strain>
        <tissue evidence="1">Whole larva</tissue>
    </source>
</reference>
<dbReference type="AlphaFoldDB" id="A0A834IUY0"/>
<accession>A0A834IUY0</accession>
<dbReference type="OrthoDB" id="6159439at2759"/>
<keyword evidence="2" id="KW-1185">Reference proteome</keyword>
<gene>
    <name evidence="1" type="ORF">GWI33_004927</name>
</gene>
<proteinExistence type="predicted"/>
<dbReference type="Proteomes" id="UP000625711">
    <property type="component" value="Unassembled WGS sequence"/>
</dbReference>
<dbReference type="EMBL" id="JAACXV010000024">
    <property type="protein sequence ID" value="KAF7286521.1"/>
    <property type="molecule type" value="Genomic_DNA"/>
</dbReference>